<feature type="domain" description="Nudix hydrolase" evidence="1">
    <location>
        <begin position="62"/>
        <end position="126"/>
    </location>
</feature>
<dbReference type="EMBL" id="FOZX01000005">
    <property type="protein sequence ID" value="SFS78637.1"/>
    <property type="molecule type" value="Genomic_DNA"/>
</dbReference>
<dbReference type="STRING" id="95161.SAMN05660874_03273"/>
<name>A0A1I6SNZ7_9PSEU</name>
<dbReference type="InterPro" id="IPR000086">
    <property type="entry name" value="NUDIX_hydrolase_dom"/>
</dbReference>
<dbReference type="SUPFAM" id="SSF55811">
    <property type="entry name" value="Nudix"/>
    <property type="match status" value="1"/>
</dbReference>
<dbReference type="AlphaFoldDB" id="A0A1I6SNZ7"/>
<organism evidence="2 3">
    <name type="scientific">Saccharopolyspora flava</name>
    <dbReference type="NCBI Taxonomy" id="95161"/>
    <lineage>
        <taxon>Bacteria</taxon>
        <taxon>Bacillati</taxon>
        <taxon>Actinomycetota</taxon>
        <taxon>Actinomycetes</taxon>
        <taxon>Pseudonocardiales</taxon>
        <taxon>Pseudonocardiaceae</taxon>
        <taxon>Saccharopolyspora</taxon>
    </lineage>
</organism>
<evidence type="ECO:0000313" key="2">
    <source>
        <dbReference type="EMBL" id="SFS78637.1"/>
    </source>
</evidence>
<gene>
    <name evidence="2" type="ORF">SAMN05660874_03273</name>
</gene>
<evidence type="ECO:0000259" key="1">
    <source>
        <dbReference type="Pfam" id="PF00293"/>
    </source>
</evidence>
<reference evidence="3" key="1">
    <citation type="submission" date="2016-10" db="EMBL/GenBank/DDBJ databases">
        <authorList>
            <person name="Varghese N."/>
            <person name="Submissions S."/>
        </authorList>
    </citation>
    <scope>NUCLEOTIDE SEQUENCE [LARGE SCALE GENOMIC DNA]</scope>
    <source>
        <strain evidence="3">DSM 44771</strain>
    </source>
</reference>
<dbReference type="Gene3D" id="3.90.79.10">
    <property type="entry name" value="Nucleoside Triphosphate Pyrophosphohydrolase"/>
    <property type="match status" value="1"/>
</dbReference>
<dbReference type="Proteomes" id="UP000198852">
    <property type="component" value="Unassembled WGS sequence"/>
</dbReference>
<proteinExistence type="predicted"/>
<dbReference type="Pfam" id="PF00293">
    <property type="entry name" value="NUDIX"/>
    <property type="match status" value="1"/>
</dbReference>
<evidence type="ECO:0000313" key="3">
    <source>
        <dbReference type="Proteomes" id="UP000198852"/>
    </source>
</evidence>
<accession>A0A1I6SNZ7</accession>
<dbReference type="InterPro" id="IPR015797">
    <property type="entry name" value="NUDIX_hydrolase-like_dom_sf"/>
</dbReference>
<protein>
    <submittedName>
        <fullName evidence="2">NUDIX domain-containing protein</fullName>
    </submittedName>
</protein>
<sequence length="199" mass="21257">MSESKPVRCGNTRSNAGAVRPVSGKVIFSDTVAKGPAPMPKFSWHTDPVPAGLAVRQVYGFLFVPDGRLLIRLDGSKHTLPGGRPEPGEIAYADILRRETMEEVTVDIDEPHYLGYQCVDDGISPYAQVRMAAVISCAYPAAPDPDSGRTYRRLLVHPSKAGDLLAWGETGYLQATCAAEAAVQVLGLPAEGLPPTGEL</sequence>
<keyword evidence="3" id="KW-1185">Reference proteome</keyword>